<evidence type="ECO:0000256" key="1">
    <source>
        <dbReference type="SAM" id="MobiDB-lite"/>
    </source>
</evidence>
<gene>
    <name evidence="2" type="ORF">EHO51_08000</name>
</gene>
<dbReference type="Proteomes" id="UP000273982">
    <property type="component" value="Chromosome"/>
</dbReference>
<feature type="region of interest" description="Disordered" evidence="1">
    <location>
        <begin position="107"/>
        <end position="135"/>
    </location>
</feature>
<protein>
    <submittedName>
        <fullName evidence="2">Polysaccharide deacetylase</fullName>
    </submittedName>
</protein>
<accession>A0A3G8M402</accession>
<sequence length="135" mass="14795">MIPELTPIERCAEVAGLRGHELILGVSPSDKHHRMLARYRRAVSIDVARGRVVADIRNAVEIGASRRAADLLIVLRWLLAPGASCEDSRAIARPRRRAFSARWRRGVIPSSSSAAEQSSTESGEVVSLFDGGLRR</sequence>
<dbReference type="KEGG" id="mros:EHO51_08000"/>
<dbReference type="EMBL" id="CP034086">
    <property type="protein sequence ID" value="AZG76666.1"/>
    <property type="molecule type" value="Genomic_DNA"/>
</dbReference>
<feature type="compositionally biased region" description="Low complexity" evidence="1">
    <location>
        <begin position="110"/>
        <end position="122"/>
    </location>
</feature>
<evidence type="ECO:0000313" key="2">
    <source>
        <dbReference type="EMBL" id="AZG76666.1"/>
    </source>
</evidence>
<organism evidence="2 3">
    <name type="scientific">Methylocystis rosea</name>
    <dbReference type="NCBI Taxonomy" id="173366"/>
    <lineage>
        <taxon>Bacteria</taxon>
        <taxon>Pseudomonadati</taxon>
        <taxon>Pseudomonadota</taxon>
        <taxon>Alphaproteobacteria</taxon>
        <taxon>Hyphomicrobiales</taxon>
        <taxon>Methylocystaceae</taxon>
        <taxon>Methylocystis</taxon>
    </lineage>
</organism>
<proteinExistence type="predicted"/>
<dbReference type="RefSeq" id="WP_124738439.1">
    <property type="nucleotide sequence ID" value="NZ_CP034086.1"/>
</dbReference>
<name>A0A3G8M402_9HYPH</name>
<evidence type="ECO:0000313" key="3">
    <source>
        <dbReference type="Proteomes" id="UP000273982"/>
    </source>
</evidence>
<dbReference type="AlphaFoldDB" id="A0A3G8M402"/>
<reference evidence="2 3" key="1">
    <citation type="submission" date="2018-11" db="EMBL/GenBank/DDBJ databases">
        <title>Genome squencing of methanotrophic bacteria isolated from alkaline groundwater in Korea.</title>
        <authorList>
            <person name="Nguyen L.N."/>
        </authorList>
    </citation>
    <scope>NUCLEOTIDE SEQUENCE [LARGE SCALE GENOMIC DNA]</scope>
    <source>
        <strain evidence="2 3">GW6</strain>
    </source>
</reference>